<reference evidence="3" key="1">
    <citation type="journal article" date="2017" name="Nat. Microbiol.">
        <title>Global analysis of biosynthetic gene clusters reveals vast potential of secondary metabolite production in Penicillium species.</title>
        <authorList>
            <person name="Nielsen J.C."/>
            <person name="Grijseels S."/>
            <person name="Prigent S."/>
            <person name="Ji B."/>
            <person name="Dainat J."/>
            <person name="Nielsen K.F."/>
            <person name="Frisvad J.C."/>
            <person name="Workman M."/>
            <person name="Nielsen J."/>
        </authorList>
    </citation>
    <scope>NUCLEOTIDE SEQUENCE [LARGE SCALE GENOMIC DNA]</scope>
    <source>
        <strain evidence="3">IBT 24891</strain>
    </source>
</reference>
<name>A0A1V6SVG8_9EURO</name>
<proteinExistence type="predicted"/>
<dbReference type="STRING" id="303698.A0A1V6SVG8"/>
<feature type="compositionally biased region" description="Polar residues" evidence="1">
    <location>
        <begin position="755"/>
        <end position="802"/>
    </location>
</feature>
<dbReference type="Proteomes" id="UP000191285">
    <property type="component" value="Unassembled WGS sequence"/>
</dbReference>
<feature type="region of interest" description="Disordered" evidence="1">
    <location>
        <begin position="637"/>
        <end position="715"/>
    </location>
</feature>
<evidence type="ECO:0000313" key="3">
    <source>
        <dbReference type="Proteomes" id="UP000191285"/>
    </source>
</evidence>
<feature type="compositionally biased region" description="Polar residues" evidence="1">
    <location>
        <begin position="386"/>
        <end position="400"/>
    </location>
</feature>
<accession>A0A1V6SVG8</accession>
<dbReference type="PANTHER" id="PTHR38122">
    <property type="entry name" value="GLYCOPROTEIN X"/>
    <property type="match status" value="1"/>
</dbReference>
<feature type="compositionally biased region" description="Low complexity" evidence="1">
    <location>
        <begin position="637"/>
        <end position="656"/>
    </location>
</feature>
<gene>
    <name evidence="2" type="ORF">PENSTE_c019G03450</name>
</gene>
<dbReference type="PANTHER" id="PTHR38122:SF1">
    <property type="entry name" value="GLYCOPROTEIN X"/>
    <property type="match status" value="1"/>
</dbReference>
<evidence type="ECO:0000256" key="1">
    <source>
        <dbReference type="SAM" id="MobiDB-lite"/>
    </source>
</evidence>
<comment type="caution">
    <text evidence="2">The sequence shown here is derived from an EMBL/GenBank/DDBJ whole genome shotgun (WGS) entry which is preliminary data.</text>
</comment>
<dbReference type="AlphaFoldDB" id="A0A1V6SVG8"/>
<dbReference type="EMBL" id="MLKD01000019">
    <property type="protein sequence ID" value="OQE18001.1"/>
    <property type="molecule type" value="Genomic_DNA"/>
</dbReference>
<feature type="region of interest" description="Disordered" evidence="1">
    <location>
        <begin position="755"/>
        <end position="821"/>
    </location>
</feature>
<keyword evidence="3" id="KW-1185">Reference proteome</keyword>
<feature type="region of interest" description="Disordered" evidence="1">
    <location>
        <begin position="386"/>
        <end position="415"/>
    </location>
</feature>
<feature type="compositionally biased region" description="Low complexity" evidence="1">
    <location>
        <begin position="685"/>
        <end position="715"/>
    </location>
</feature>
<protein>
    <submittedName>
        <fullName evidence="2">Uncharacterized protein</fullName>
    </submittedName>
</protein>
<evidence type="ECO:0000313" key="2">
    <source>
        <dbReference type="EMBL" id="OQE18001.1"/>
    </source>
</evidence>
<dbReference type="OrthoDB" id="5414836at2759"/>
<organism evidence="2 3">
    <name type="scientific">Penicillium steckii</name>
    <dbReference type="NCBI Taxonomy" id="303698"/>
    <lineage>
        <taxon>Eukaryota</taxon>
        <taxon>Fungi</taxon>
        <taxon>Dikarya</taxon>
        <taxon>Ascomycota</taxon>
        <taxon>Pezizomycotina</taxon>
        <taxon>Eurotiomycetes</taxon>
        <taxon>Eurotiomycetidae</taxon>
        <taxon>Eurotiales</taxon>
        <taxon>Aspergillaceae</taxon>
        <taxon>Penicillium</taxon>
    </lineage>
</organism>
<sequence>MDNNGRTEVFGPYNIGGVEVYSSTFHQRKWRPLSLALSNAFRTKKKKSSGPCIHPGFSAPKSQARRKNSLFTLLTSSSHLCITRRLRKMRSPIAWLSLLAVGRAAASTSPTSSIDQPPTTLLLHPATTAHPIARGLGHPATVTVTVTIGVSIGIGEGGPHTVTCTVTDTITERVTDTTTERVTDKTTNTVTSKITETISATQTQTVTDTYTKTVSTGEDTTITNTITDTVTKTTTKTEAGGGSISSLTVTETISAPAKTITQVSPTTITAGDSTVTDTTISTVTEDQQTITLPASTITLSGSFSERTSTLTVTVDGSTITAPVETVTGPPLIEMETVLGTTSTIPASTITIVTTLPASTITLPDGTSIIPGSTKTTVISQPPSIVTAPGSTKTATVTTNDSTHRPDSEETQTVSTGSTVTLHVSVCSTLISNPTYTPESQLPVDYTWGCAPGFLCFPSRTGKREGCDVESGLPADGYICTPSDCIVAPPLVLNESWALDADGHHYNFSRDYYNLNPEDFGLTYDIFESTKEHNATHSKRNVLPFGSGPGLFETYVGKRDLLDIPGVCYNDCNDAALEQQATGKKPELCESDSAYLLDLGNCETCITHHADSSSDAFSSSLLPSFAQFLNYCSDLSRTSTSTTSQTSTSQSSATSTADNEETETSIPPAPSSEEPDITATTSPGRTASTTRTGISTTSESNDDTTSPSSSRPTGSTVAIGSAKIIVSVTIPSSSTITGPATVSGFDTIESTRLFDSTTQPSSLGQNDTKSSLSETKSTATTNESANGSHSGTGSENSTGSLRDSSTEPPETPRPTGGETSPVATTSFNLAIRTLQPTYSIISMFLLSYLTLLI</sequence>